<sequence length="296" mass="33854">MMKRAVKFTKQHTSNSLRVVARRVMSEAHNARLRLTVPVESPSEFGNVYHCTTQKTASQWIKALLNDPIVYRHSGLLPLDPRPHKWRYPQAFPPGRLVSTLFLSYNGFMNIPKPDHYRAFFILRDPRDIIVSRYFSYRSSHTAMGDILQVRKVLQEQPKKEGLLHVIDHLAKKGTFKILRGWASAPSTEAIRLFKYEDLTGEQQAEEVDRLMRHCGIPLSPSDLATLLSRYSFSRMRSSRESVGSISHYRKGAPGDWRNHFDDDVQEVFAAATGDLVDLLGYPAPELTPHTRPDGE</sequence>
<evidence type="ECO:0000259" key="3">
    <source>
        <dbReference type="Pfam" id="PF00685"/>
    </source>
</evidence>
<dbReference type="PANTHER" id="PTHR11783">
    <property type="entry name" value="SULFOTRANSFERASE SULT"/>
    <property type="match status" value="1"/>
</dbReference>
<proteinExistence type="inferred from homology"/>
<dbReference type="EMBL" id="BONX01000054">
    <property type="protein sequence ID" value="GIH00579.1"/>
    <property type="molecule type" value="Genomic_DNA"/>
</dbReference>
<dbReference type="InterPro" id="IPR027417">
    <property type="entry name" value="P-loop_NTPase"/>
</dbReference>
<evidence type="ECO:0000313" key="4">
    <source>
        <dbReference type="EMBL" id="GIH00579.1"/>
    </source>
</evidence>
<feature type="domain" description="Sulfotransferase" evidence="3">
    <location>
        <begin position="121"/>
        <end position="275"/>
    </location>
</feature>
<evidence type="ECO:0000256" key="1">
    <source>
        <dbReference type="ARBA" id="ARBA00005771"/>
    </source>
</evidence>
<reference evidence="4 5" key="1">
    <citation type="submission" date="2021-01" db="EMBL/GenBank/DDBJ databases">
        <title>Whole genome shotgun sequence of Plantactinospora mayteni NBRC 109088.</title>
        <authorList>
            <person name="Komaki H."/>
            <person name="Tamura T."/>
        </authorList>
    </citation>
    <scope>NUCLEOTIDE SEQUENCE [LARGE SCALE GENOMIC DNA]</scope>
    <source>
        <strain evidence="4 5">NBRC 109088</strain>
    </source>
</reference>
<evidence type="ECO:0000256" key="2">
    <source>
        <dbReference type="ARBA" id="ARBA00022679"/>
    </source>
</evidence>
<dbReference type="Proteomes" id="UP000621500">
    <property type="component" value="Unassembled WGS sequence"/>
</dbReference>
<dbReference type="Gene3D" id="3.40.50.300">
    <property type="entry name" value="P-loop containing nucleotide triphosphate hydrolases"/>
    <property type="match status" value="1"/>
</dbReference>
<name>A0ABQ4F0Z0_9ACTN</name>
<dbReference type="InterPro" id="IPR000863">
    <property type="entry name" value="Sulfotransferase_dom"/>
</dbReference>
<keyword evidence="2" id="KW-0808">Transferase</keyword>
<dbReference type="SUPFAM" id="SSF52540">
    <property type="entry name" value="P-loop containing nucleoside triphosphate hydrolases"/>
    <property type="match status" value="1"/>
</dbReference>
<protein>
    <recommendedName>
        <fullName evidence="3">Sulfotransferase domain-containing protein</fullName>
    </recommendedName>
</protein>
<gene>
    <name evidence="4" type="ORF">Pma05_71510</name>
</gene>
<evidence type="ECO:0000313" key="5">
    <source>
        <dbReference type="Proteomes" id="UP000621500"/>
    </source>
</evidence>
<dbReference type="Pfam" id="PF00685">
    <property type="entry name" value="Sulfotransfer_1"/>
    <property type="match status" value="1"/>
</dbReference>
<comment type="caution">
    <text evidence="4">The sequence shown here is derived from an EMBL/GenBank/DDBJ whole genome shotgun (WGS) entry which is preliminary data.</text>
</comment>
<accession>A0ABQ4F0Z0</accession>
<organism evidence="4 5">
    <name type="scientific">Plantactinospora mayteni</name>
    <dbReference type="NCBI Taxonomy" id="566021"/>
    <lineage>
        <taxon>Bacteria</taxon>
        <taxon>Bacillati</taxon>
        <taxon>Actinomycetota</taxon>
        <taxon>Actinomycetes</taxon>
        <taxon>Micromonosporales</taxon>
        <taxon>Micromonosporaceae</taxon>
        <taxon>Plantactinospora</taxon>
    </lineage>
</organism>
<comment type="similarity">
    <text evidence="1">Belongs to the sulfotransferase 1 family.</text>
</comment>
<keyword evidence="5" id="KW-1185">Reference proteome</keyword>
<dbReference type="RefSeq" id="WP_203861879.1">
    <property type="nucleotide sequence ID" value="NZ_BAAAZQ010000026.1"/>
</dbReference>